<dbReference type="Proteomes" id="UP000765509">
    <property type="component" value="Unassembled WGS sequence"/>
</dbReference>
<feature type="compositionally biased region" description="Polar residues" evidence="1">
    <location>
        <begin position="106"/>
        <end position="117"/>
    </location>
</feature>
<sequence length="294" mass="33674">MLLGTHRFVQEHLGSSEIGNGMLSYCDADLKDDNCMRKVKLNATSRSNPMHQAPKRSSGMFPIEFLQMAFGIRNLIKFAQKLKLIWDKQQDEQPDEPIPQLGGHQPHQNQNQTNSLNPHYVGLRNKALEENRLMKQKFDESKQAYTSRDGARAKVLSNEGKAHQQRRDDLNRQAAEWIFRENNRHSPSDTIDLHGLYVYESISYMEAFISEASRARKHSILRVIVGKGNHSQNNQARLKPAIEKLVKQHSLAVSLDEQNSGVLIVELGVSHERRGIDRRIQDIFSKNRNSCIVM</sequence>
<dbReference type="InterPro" id="IPR002625">
    <property type="entry name" value="Smr_dom"/>
</dbReference>
<dbReference type="Gene3D" id="3.30.1370.110">
    <property type="match status" value="1"/>
</dbReference>
<dbReference type="SUPFAM" id="SSF160443">
    <property type="entry name" value="SMR domain-like"/>
    <property type="match status" value="1"/>
</dbReference>
<dbReference type="PANTHER" id="PTHR47417:SF1">
    <property type="entry name" value="SMR DOMAIN-CONTAINING PROTEIN YPL199C"/>
    <property type="match status" value="1"/>
</dbReference>
<dbReference type="InterPro" id="IPR013899">
    <property type="entry name" value="DUF1771"/>
</dbReference>
<protein>
    <recommendedName>
        <fullName evidence="2">Smr domain-containing protein</fullName>
    </recommendedName>
</protein>
<dbReference type="SMART" id="SM00463">
    <property type="entry name" value="SMR"/>
    <property type="match status" value="1"/>
</dbReference>
<reference evidence="3" key="1">
    <citation type="submission" date="2021-03" db="EMBL/GenBank/DDBJ databases">
        <title>Draft genome sequence of rust myrtle Austropuccinia psidii MF-1, a brazilian biotype.</title>
        <authorList>
            <person name="Quecine M.C."/>
            <person name="Pachon D.M.R."/>
            <person name="Bonatelli M.L."/>
            <person name="Correr F.H."/>
            <person name="Franceschini L.M."/>
            <person name="Leite T.F."/>
            <person name="Margarido G.R.A."/>
            <person name="Almeida C.A."/>
            <person name="Ferrarezi J.A."/>
            <person name="Labate C.A."/>
        </authorList>
    </citation>
    <scope>NUCLEOTIDE SEQUENCE</scope>
    <source>
        <strain evidence="3">MF-1</strain>
    </source>
</reference>
<evidence type="ECO:0000256" key="1">
    <source>
        <dbReference type="SAM" id="MobiDB-lite"/>
    </source>
</evidence>
<accession>A0A9Q3DI37</accession>
<feature type="domain" description="Smr" evidence="2">
    <location>
        <begin position="191"/>
        <end position="268"/>
    </location>
</feature>
<comment type="caution">
    <text evidence="3">The sequence shown here is derived from an EMBL/GenBank/DDBJ whole genome shotgun (WGS) entry which is preliminary data.</text>
</comment>
<feature type="region of interest" description="Disordered" evidence="1">
    <location>
        <begin position="90"/>
        <end position="118"/>
    </location>
</feature>
<evidence type="ECO:0000313" key="4">
    <source>
        <dbReference type="Proteomes" id="UP000765509"/>
    </source>
</evidence>
<proteinExistence type="predicted"/>
<dbReference type="OrthoDB" id="3231855at2759"/>
<organism evidence="3 4">
    <name type="scientific">Austropuccinia psidii MF-1</name>
    <dbReference type="NCBI Taxonomy" id="1389203"/>
    <lineage>
        <taxon>Eukaryota</taxon>
        <taxon>Fungi</taxon>
        <taxon>Dikarya</taxon>
        <taxon>Basidiomycota</taxon>
        <taxon>Pucciniomycotina</taxon>
        <taxon>Pucciniomycetes</taxon>
        <taxon>Pucciniales</taxon>
        <taxon>Sphaerophragmiaceae</taxon>
        <taxon>Austropuccinia</taxon>
    </lineage>
</organism>
<dbReference type="PROSITE" id="PS50828">
    <property type="entry name" value="SMR"/>
    <property type="match status" value="1"/>
</dbReference>
<dbReference type="SMART" id="SM01162">
    <property type="entry name" value="DUF1771"/>
    <property type="match status" value="1"/>
</dbReference>
<dbReference type="EMBL" id="AVOT02016180">
    <property type="protein sequence ID" value="MBW0501163.1"/>
    <property type="molecule type" value="Genomic_DNA"/>
</dbReference>
<dbReference type="InterPro" id="IPR036063">
    <property type="entry name" value="Smr_dom_sf"/>
</dbReference>
<keyword evidence="4" id="KW-1185">Reference proteome</keyword>
<dbReference type="InterPro" id="IPR053020">
    <property type="entry name" value="Smr_domain_protein"/>
</dbReference>
<evidence type="ECO:0000313" key="3">
    <source>
        <dbReference type="EMBL" id="MBW0501163.1"/>
    </source>
</evidence>
<gene>
    <name evidence="3" type="ORF">O181_040878</name>
</gene>
<dbReference type="AlphaFoldDB" id="A0A9Q3DI37"/>
<evidence type="ECO:0000259" key="2">
    <source>
        <dbReference type="PROSITE" id="PS50828"/>
    </source>
</evidence>
<name>A0A9Q3DI37_9BASI</name>
<dbReference type="PANTHER" id="PTHR47417">
    <property type="entry name" value="SMR DOMAIN-CONTAINING PROTEIN YPL199C"/>
    <property type="match status" value="1"/>
</dbReference>
<dbReference type="Pfam" id="PF01713">
    <property type="entry name" value="Smr"/>
    <property type="match status" value="1"/>
</dbReference>
<dbReference type="Pfam" id="PF08590">
    <property type="entry name" value="DUF1771"/>
    <property type="match status" value="1"/>
</dbReference>